<dbReference type="PANTHER" id="PTHR35754:SF2">
    <property type="entry name" value="ATP SYNTHASE SUBUNIT B"/>
    <property type="match status" value="1"/>
</dbReference>
<keyword evidence="2" id="KW-1185">Reference proteome</keyword>
<evidence type="ECO:0000313" key="1">
    <source>
        <dbReference type="EMBL" id="KAK7306045.1"/>
    </source>
</evidence>
<organism evidence="1 2">
    <name type="scientific">Canavalia gladiata</name>
    <name type="common">Sword bean</name>
    <name type="synonym">Dolichos gladiatus</name>
    <dbReference type="NCBI Taxonomy" id="3824"/>
    <lineage>
        <taxon>Eukaryota</taxon>
        <taxon>Viridiplantae</taxon>
        <taxon>Streptophyta</taxon>
        <taxon>Embryophyta</taxon>
        <taxon>Tracheophyta</taxon>
        <taxon>Spermatophyta</taxon>
        <taxon>Magnoliopsida</taxon>
        <taxon>eudicotyledons</taxon>
        <taxon>Gunneridae</taxon>
        <taxon>Pentapetalae</taxon>
        <taxon>rosids</taxon>
        <taxon>fabids</taxon>
        <taxon>Fabales</taxon>
        <taxon>Fabaceae</taxon>
        <taxon>Papilionoideae</taxon>
        <taxon>50 kb inversion clade</taxon>
        <taxon>NPAAA clade</taxon>
        <taxon>indigoferoid/millettioid clade</taxon>
        <taxon>Phaseoleae</taxon>
        <taxon>Canavalia</taxon>
    </lineage>
</organism>
<dbReference type="PANTHER" id="PTHR35754">
    <property type="entry name" value="ATP SYNTHASE SUBUNIT B"/>
    <property type="match status" value="1"/>
</dbReference>
<dbReference type="Proteomes" id="UP001367508">
    <property type="component" value="Unassembled WGS sequence"/>
</dbReference>
<reference evidence="1 2" key="1">
    <citation type="submission" date="2024-01" db="EMBL/GenBank/DDBJ databases">
        <title>The genomes of 5 underutilized Papilionoideae crops provide insights into root nodulation and disease resistanc.</title>
        <authorList>
            <person name="Jiang F."/>
        </authorList>
    </citation>
    <scope>NUCLEOTIDE SEQUENCE [LARGE SCALE GENOMIC DNA]</scope>
    <source>
        <strain evidence="1">LVBAO_FW01</strain>
        <tissue evidence="1">Leaves</tissue>
    </source>
</reference>
<dbReference type="EMBL" id="JAYMYQ010000011">
    <property type="protein sequence ID" value="KAK7306045.1"/>
    <property type="molecule type" value="Genomic_DNA"/>
</dbReference>
<gene>
    <name evidence="1" type="ORF">VNO77_43960</name>
</gene>
<evidence type="ECO:0000313" key="2">
    <source>
        <dbReference type="Proteomes" id="UP001367508"/>
    </source>
</evidence>
<dbReference type="AlphaFoldDB" id="A0AAN9JV26"/>
<protein>
    <submittedName>
        <fullName evidence="1">Uncharacterized protein</fullName>
    </submittedName>
</protein>
<sequence>MATILITSNALFRISNSFPYPSHSHKPSKITFTSTLHYSHCRSYFMFHGLDVSNAQVIFKYLPILSFTESYIYQLDNLNEKLLQKQNNEKSLFGVKDEREIQLLVSYFSNSPTRPLMAILERKGLLTKRYDYEAKCISEAEDKFNSLLKSLDPQLAERYLKRCAETNEAYWLIVRLGSLTACLDARRLVQHEWRLVARLMAQGLRRLLGGLRLDCL</sequence>
<proteinExistence type="predicted"/>
<name>A0AAN9JV26_CANGL</name>
<accession>A0AAN9JV26</accession>
<comment type="caution">
    <text evidence="1">The sequence shown here is derived from an EMBL/GenBank/DDBJ whole genome shotgun (WGS) entry which is preliminary data.</text>
</comment>